<feature type="compositionally biased region" description="Basic and acidic residues" evidence="2">
    <location>
        <begin position="61"/>
        <end position="81"/>
    </location>
</feature>
<organism evidence="3 4">
    <name type="scientific">Fusarium falciforme</name>
    <dbReference type="NCBI Taxonomy" id="195108"/>
    <lineage>
        <taxon>Eukaryota</taxon>
        <taxon>Fungi</taxon>
        <taxon>Dikarya</taxon>
        <taxon>Ascomycota</taxon>
        <taxon>Pezizomycotina</taxon>
        <taxon>Sordariomycetes</taxon>
        <taxon>Hypocreomycetidae</taxon>
        <taxon>Hypocreales</taxon>
        <taxon>Nectriaceae</taxon>
        <taxon>Fusarium</taxon>
        <taxon>Fusarium solani species complex</taxon>
    </lineage>
</organism>
<evidence type="ECO:0000313" key="3">
    <source>
        <dbReference type="EMBL" id="KAJ4197793.1"/>
    </source>
</evidence>
<accession>A0A9W8V890</accession>
<evidence type="ECO:0000313" key="4">
    <source>
        <dbReference type="Proteomes" id="UP001152087"/>
    </source>
</evidence>
<evidence type="ECO:0000256" key="2">
    <source>
        <dbReference type="SAM" id="MobiDB-lite"/>
    </source>
</evidence>
<proteinExistence type="predicted"/>
<name>A0A9W8V890_9HYPO</name>
<dbReference type="AlphaFoldDB" id="A0A9W8V890"/>
<dbReference type="EMBL" id="JAOQAV010000001">
    <property type="protein sequence ID" value="KAJ4197793.1"/>
    <property type="molecule type" value="Genomic_DNA"/>
</dbReference>
<protein>
    <submittedName>
        <fullName evidence="3">Uncharacterized protein</fullName>
    </submittedName>
</protein>
<keyword evidence="1" id="KW-0175">Coiled coil</keyword>
<feature type="coiled-coil region" evidence="1">
    <location>
        <begin position="4"/>
        <end position="31"/>
    </location>
</feature>
<gene>
    <name evidence="3" type="ORF">NW755_000488</name>
</gene>
<sequence length="81" mass="8334">MPTLPRGEQTATALEANLSNLESKLDAILAALEARADPQAPTSATAAEAEGPVKTPSQADGHAEAKEGADKDKHRGKEDTA</sequence>
<feature type="region of interest" description="Disordered" evidence="2">
    <location>
        <begin position="36"/>
        <end position="81"/>
    </location>
</feature>
<evidence type="ECO:0000256" key="1">
    <source>
        <dbReference type="SAM" id="Coils"/>
    </source>
</evidence>
<reference evidence="3" key="1">
    <citation type="submission" date="2022-09" db="EMBL/GenBank/DDBJ databases">
        <title>Fusarium specimens isolated from Avocado Roots.</title>
        <authorList>
            <person name="Stajich J."/>
            <person name="Roper C."/>
            <person name="Heimlech-Rivalta G."/>
        </authorList>
    </citation>
    <scope>NUCLEOTIDE SEQUENCE</scope>
    <source>
        <strain evidence="3">A02</strain>
    </source>
</reference>
<dbReference type="Proteomes" id="UP001152087">
    <property type="component" value="Unassembled WGS sequence"/>
</dbReference>
<keyword evidence="4" id="KW-1185">Reference proteome</keyword>
<comment type="caution">
    <text evidence="3">The sequence shown here is derived from an EMBL/GenBank/DDBJ whole genome shotgun (WGS) entry which is preliminary data.</text>
</comment>